<evidence type="ECO:0000313" key="2">
    <source>
        <dbReference type="Proteomes" id="UP000325563"/>
    </source>
</evidence>
<protein>
    <submittedName>
        <fullName evidence="1">Uncharacterized protein</fullName>
    </submittedName>
</protein>
<dbReference type="Proteomes" id="UP000325563">
    <property type="component" value="Chromosome"/>
</dbReference>
<accession>A0A5J6JGB0</accession>
<evidence type="ECO:0000313" key="1">
    <source>
        <dbReference type="EMBL" id="QEV49535.1"/>
    </source>
</evidence>
<dbReference type="KEGG" id="svn:CP980_00005"/>
<organism evidence="1 2">
    <name type="scientific">Streptomyces vinaceus</name>
    <dbReference type="NCBI Taxonomy" id="1960"/>
    <lineage>
        <taxon>Bacteria</taxon>
        <taxon>Bacillati</taxon>
        <taxon>Actinomycetota</taxon>
        <taxon>Actinomycetes</taxon>
        <taxon>Kitasatosporales</taxon>
        <taxon>Streptomycetaceae</taxon>
        <taxon>Streptomyces</taxon>
    </lineage>
</organism>
<reference evidence="1 2" key="1">
    <citation type="submission" date="2017-09" db="EMBL/GenBank/DDBJ databases">
        <authorList>
            <person name="Lee N."/>
            <person name="Cho B.-K."/>
        </authorList>
    </citation>
    <scope>NUCLEOTIDE SEQUENCE [LARGE SCALE GENOMIC DNA]</scope>
    <source>
        <strain evidence="1 2">ATCC 27476</strain>
    </source>
</reference>
<keyword evidence="2" id="KW-1185">Reference proteome</keyword>
<proteinExistence type="predicted"/>
<dbReference type="EMBL" id="CP023692">
    <property type="protein sequence ID" value="QEV49535.1"/>
    <property type="molecule type" value="Genomic_DNA"/>
</dbReference>
<dbReference type="AlphaFoldDB" id="A0A5J6JGB0"/>
<name>A0A5J6JGB0_STRVI</name>
<sequence length="87" mass="9733">MERAGKRKVPRSERGRLNVVPPWEIYAHRPPVDPSDLDKALANAWDLPAAVGFSEELISALDAYARTLLASGHAFNREDLQRVLARL</sequence>
<gene>
    <name evidence="1" type="ORF">CP980_00005</name>
</gene>